<proteinExistence type="predicted"/>
<accession>K1XRJ2</accession>
<gene>
    <name evidence="2" type="ORF">MBM_06410</name>
</gene>
<name>K1XRJ2_MARBU</name>
<protein>
    <submittedName>
        <fullName evidence="2">Uncharacterized protein</fullName>
    </submittedName>
</protein>
<dbReference type="Proteomes" id="UP000006753">
    <property type="component" value="Unassembled WGS sequence"/>
</dbReference>
<dbReference type="OrthoDB" id="10409308at2759"/>
<evidence type="ECO:0000313" key="3">
    <source>
        <dbReference type="Proteomes" id="UP000006753"/>
    </source>
</evidence>
<dbReference type="InterPro" id="IPR045564">
    <property type="entry name" value="DUF5910"/>
</dbReference>
<feature type="chain" id="PRO_5003855297" evidence="1">
    <location>
        <begin position="25"/>
        <end position="202"/>
    </location>
</feature>
<evidence type="ECO:0000313" key="2">
    <source>
        <dbReference type="EMBL" id="EKD15194.1"/>
    </source>
</evidence>
<keyword evidence="1" id="KW-0732">Signal</keyword>
<dbReference type="AlphaFoldDB" id="K1XRJ2"/>
<dbReference type="Pfam" id="PF19287">
    <property type="entry name" value="DUF5910"/>
    <property type="match status" value="1"/>
</dbReference>
<dbReference type="InParanoid" id="K1XRJ2"/>
<reference evidence="2 3" key="1">
    <citation type="journal article" date="2012" name="BMC Genomics">
        <title>Sequencing the genome of Marssonina brunnea reveals fungus-poplar co-evolution.</title>
        <authorList>
            <person name="Zhu S."/>
            <person name="Cao Y.-Z."/>
            <person name="Jiang C."/>
            <person name="Tan B.-Y."/>
            <person name="Wang Z."/>
            <person name="Feng S."/>
            <person name="Zhang L."/>
            <person name="Su X.-H."/>
            <person name="Brejova B."/>
            <person name="Vinar T."/>
            <person name="Xu M."/>
            <person name="Wang M.-X."/>
            <person name="Zhang S.-G."/>
            <person name="Huang M.-R."/>
            <person name="Wu R."/>
            <person name="Zhou Y."/>
        </authorList>
    </citation>
    <scope>NUCLEOTIDE SEQUENCE [LARGE SCALE GENOMIC DNA]</scope>
    <source>
        <strain evidence="2 3">MB_m1</strain>
    </source>
</reference>
<feature type="signal peptide" evidence="1">
    <location>
        <begin position="1"/>
        <end position="24"/>
    </location>
</feature>
<evidence type="ECO:0000256" key="1">
    <source>
        <dbReference type="SAM" id="SignalP"/>
    </source>
</evidence>
<keyword evidence="3" id="KW-1185">Reference proteome</keyword>
<dbReference type="GeneID" id="18762345"/>
<organism evidence="2 3">
    <name type="scientific">Marssonina brunnea f. sp. multigermtubi (strain MB_m1)</name>
    <name type="common">Marssonina leaf spot fungus</name>
    <dbReference type="NCBI Taxonomy" id="1072389"/>
    <lineage>
        <taxon>Eukaryota</taxon>
        <taxon>Fungi</taxon>
        <taxon>Dikarya</taxon>
        <taxon>Ascomycota</taxon>
        <taxon>Pezizomycotina</taxon>
        <taxon>Leotiomycetes</taxon>
        <taxon>Helotiales</taxon>
        <taxon>Drepanopezizaceae</taxon>
        <taxon>Drepanopeziza</taxon>
    </lineage>
</organism>
<dbReference type="EMBL" id="JH921442">
    <property type="protein sequence ID" value="EKD15194.1"/>
    <property type="molecule type" value="Genomic_DNA"/>
</dbReference>
<dbReference type="KEGG" id="mbe:MBM_06410"/>
<dbReference type="RefSeq" id="XP_007294299.1">
    <property type="nucleotide sequence ID" value="XM_007294237.1"/>
</dbReference>
<dbReference type="HOGENOM" id="CLU_091777_0_0_1"/>
<sequence length="202" mass="24188">MSILSQSICSILLASSFLFNGAYGRELLGYRIVPQEEADFVNEHNKPYTEEKDYERFYDQMGKGLHLVNEPASWWGREWEWYCAFEADLEKIKEATKVWIPHVNYMYYENLWYREEREILEYITTIVSENPEKALRFSIGYFSARTEEMTMAIPLAAVQNNDYDLWGKCWRTRDELKEYANRILDWRSWEIIGTPGEREKTL</sequence>
<dbReference type="eggNOG" id="ENOG502SUI0">
    <property type="taxonomic scope" value="Eukaryota"/>
</dbReference>